<dbReference type="Proteomes" id="UP000249638">
    <property type="component" value="Unassembled WGS sequence"/>
</dbReference>
<reference evidence="1" key="1">
    <citation type="submission" date="2018-06" db="EMBL/GenBank/DDBJ databases">
        <title>Genomic Encyclopedia of Type Strains, Phase IV (KMG-V): Genome sequencing to study the core and pangenomes of soil and plant-associated prokaryotes.</title>
        <authorList>
            <person name="Whitman W."/>
        </authorList>
    </citation>
    <scope>NUCLEOTIDE SEQUENCE [LARGE SCALE GENOMIC DNA]</scope>
    <source>
        <strain evidence="1">MLR2-44</strain>
    </source>
</reference>
<evidence type="ECO:0000313" key="1">
    <source>
        <dbReference type="EMBL" id="PZX22694.1"/>
    </source>
</evidence>
<comment type="caution">
    <text evidence="1">The sequence shown here is derived from an EMBL/GenBank/DDBJ whole genome shotgun (WGS) entry which is preliminary data.</text>
</comment>
<dbReference type="AlphaFoldDB" id="A0A2W7NQ66"/>
<proteinExistence type="predicted"/>
<dbReference type="EMBL" id="QKZN01000014">
    <property type="protein sequence ID" value="PZX22694.1"/>
    <property type="molecule type" value="Genomic_DNA"/>
</dbReference>
<accession>A0A2W7NQ66</accession>
<name>A0A2W7NQ66_9BURK</name>
<protein>
    <submittedName>
        <fullName evidence="1">Uncharacterized protein</fullName>
    </submittedName>
</protein>
<evidence type="ECO:0000313" key="2">
    <source>
        <dbReference type="Proteomes" id="UP000249638"/>
    </source>
</evidence>
<sequence length="251" mass="24467">MTYPIHAAVLAPQGVLGNLVSGIGSLLPFAAQPMLVPQSAMTDAVAPAVRDGVQAVLTHYVHPVVGHVAGAAAGALAQHLPFPEPGHTGPIGNAISTHAPGFIQAAGTAAGYPTVAIHGANIVREGARYLPFSAMPAVTLAPQGVFGSLIGAVAPTLGHAVGGLLGNASVGQQIGTVAGHLGGLLPFSAQPQATLAPQGVFGSLIGAVAPTLGHAVGGLLGNASVGQQIGTVAGHLGGLLPFSAQPQVVYA</sequence>
<organism evidence="1 2">
    <name type="scientific">Cupriavidus phytorum</name>
    <dbReference type="NCBI Taxonomy" id="3024399"/>
    <lineage>
        <taxon>Bacteria</taxon>
        <taxon>Pseudomonadati</taxon>
        <taxon>Pseudomonadota</taxon>
        <taxon>Betaproteobacteria</taxon>
        <taxon>Burkholderiales</taxon>
        <taxon>Burkholderiaceae</taxon>
        <taxon>Cupriavidus</taxon>
    </lineage>
</organism>
<keyword evidence="2" id="KW-1185">Reference proteome</keyword>
<gene>
    <name evidence="1" type="ORF">C7416_11427</name>
</gene>